<evidence type="ECO:0000259" key="12">
    <source>
        <dbReference type="PROSITE" id="PS50113"/>
    </source>
</evidence>
<dbReference type="EMBL" id="FOGN01000007">
    <property type="protein sequence ID" value="SES29295.1"/>
    <property type="molecule type" value="Genomic_DNA"/>
</dbReference>
<evidence type="ECO:0000256" key="4">
    <source>
        <dbReference type="ARBA" id="ARBA00022553"/>
    </source>
</evidence>
<dbReference type="InterPro" id="IPR008207">
    <property type="entry name" value="Sig_transdc_His_kin_Hpt_dom"/>
</dbReference>
<feature type="domain" description="HPt" evidence="13">
    <location>
        <begin position="340"/>
        <end position="440"/>
    </location>
</feature>
<keyword evidence="7" id="KW-0902">Two-component regulatory system</keyword>
<comment type="function">
    <text evidence="8">Involved in the transmission of sensory signals from the chemoreceptors to the flagellar motors. CheA is autophosphorylated; it can transfer its phosphate group to either CheB or CheY.</text>
</comment>
<gene>
    <name evidence="16" type="ORF">FA869_09435</name>
    <name evidence="15" type="ORF">SAMN04487855_3029</name>
    <name evidence="14" type="ORF">SAMN05216589_3030</name>
</gene>
<evidence type="ECO:0000313" key="15">
    <source>
        <dbReference type="EMBL" id="SFM28865.1"/>
    </source>
</evidence>
<dbReference type="EC" id="2.7.13.3" evidence="2"/>
<dbReference type="STRING" id="653930.SAMN05216589_3030"/>
<feature type="compositionally biased region" description="Polar residues" evidence="11">
    <location>
        <begin position="1"/>
        <end position="24"/>
    </location>
</feature>
<protein>
    <recommendedName>
        <fullName evidence="3">Chemotaxis protein CheA</fullName>
        <ecNumber evidence="2">2.7.13.3</ecNumber>
    </recommendedName>
</protein>
<dbReference type="SMART" id="SM00387">
    <property type="entry name" value="HATPase_c"/>
    <property type="match status" value="1"/>
</dbReference>
<dbReference type="InterPro" id="IPR051315">
    <property type="entry name" value="Bact_Chemotaxis_CheA"/>
</dbReference>
<evidence type="ECO:0000313" key="19">
    <source>
        <dbReference type="Proteomes" id="UP000305198"/>
    </source>
</evidence>
<name>A0A1H9W612_9GAMM</name>
<dbReference type="Proteomes" id="UP000186599">
    <property type="component" value="Unassembled WGS sequence"/>
</dbReference>
<dbReference type="Pfam" id="PF02518">
    <property type="entry name" value="HATPase_c"/>
    <property type="match status" value="1"/>
</dbReference>
<comment type="catalytic activity">
    <reaction evidence="1">
        <text>ATP + protein L-histidine = ADP + protein N-phospho-L-histidine.</text>
        <dbReference type="EC" id="2.7.13.3"/>
    </reaction>
</comment>
<dbReference type="PROSITE" id="PS50894">
    <property type="entry name" value="HPT"/>
    <property type="match status" value="1"/>
</dbReference>
<feature type="domain" description="PAC" evidence="12">
    <location>
        <begin position="276"/>
        <end position="329"/>
    </location>
</feature>
<dbReference type="InterPro" id="IPR000700">
    <property type="entry name" value="PAS-assoc_C"/>
</dbReference>
<dbReference type="AlphaFoldDB" id="A0A1H9W612"/>
<dbReference type="SUPFAM" id="SSF47226">
    <property type="entry name" value="Histidine-containing phosphotransfer domain, HPT domain"/>
    <property type="match status" value="1"/>
</dbReference>
<dbReference type="CDD" id="cd00088">
    <property type="entry name" value="HPT"/>
    <property type="match status" value="1"/>
</dbReference>
<dbReference type="EMBL" id="SWAV01000003">
    <property type="protein sequence ID" value="TKA91332.1"/>
    <property type="molecule type" value="Genomic_DNA"/>
</dbReference>
<dbReference type="SUPFAM" id="SSF55874">
    <property type="entry name" value="ATPase domain of HSP90 chaperone/DNA topoisomerase II/histidine kinase"/>
    <property type="match status" value="1"/>
</dbReference>
<evidence type="ECO:0000313" key="16">
    <source>
        <dbReference type="EMBL" id="TKA91332.1"/>
    </source>
</evidence>
<proteinExistence type="predicted"/>
<dbReference type="Gene3D" id="1.20.120.160">
    <property type="entry name" value="HPT domain"/>
    <property type="match status" value="1"/>
</dbReference>
<evidence type="ECO:0000313" key="17">
    <source>
        <dbReference type="Proteomes" id="UP000186599"/>
    </source>
</evidence>
<dbReference type="PANTHER" id="PTHR43395">
    <property type="entry name" value="SENSOR HISTIDINE KINASE CHEA"/>
    <property type="match status" value="1"/>
</dbReference>
<evidence type="ECO:0000256" key="9">
    <source>
        <dbReference type="PROSITE-ProRule" id="PRU00110"/>
    </source>
</evidence>
<evidence type="ECO:0000256" key="10">
    <source>
        <dbReference type="SAM" id="Coils"/>
    </source>
</evidence>
<dbReference type="FunFam" id="3.30.565.10:FF:000016">
    <property type="entry name" value="Chemotaxis protein CheA, putative"/>
    <property type="match status" value="1"/>
</dbReference>
<dbReference type="PROSITE" id="PS50113">
    <property type="entry name" value="PAC"/>
    <property type="match status" value="1"/>
</dbReference>
<dbReference type="Gene3D" id="3.30.565.10">
    <property type="entry name" value="Histidine kinase-like ATPase, C-terminal domain"/>
    <property type="match status" value="1"/>
</dbReference>
<dbReference type="PANTHER" id="PTHR43395:SF1">
    <property type="entry name" value="CHEMOTAXIS PROTEIN CHEA"/>
    <property type="match status" value="1"/>
</dbReference>
<evidence type="ECO:0000256" key="2">
    <source>
        <dbReference type="ARBA" id="ARBA00012438"/>
    </source>
</evidence>
<dbReference type="GO" id="GO:0000160">
    <property type="term" value="P:phosphorelay signal transduction system"/>
    <property type="evidence" value="ECO:0007669"/>
    <property type="project" value="UniProtKB-KW"/>
</dbReference>
<dbReference type="Proteomes" id="UP000305198">
    <property type="component" value="Unassembled WGS sequence"/>
</dbReference>
<dbReference type="InterPro" id="IPR003594">
    <property type="entry name" value="HATPase_dom"/>
</dbReference>
<evidence type="ECO:0000256" key="8">
    <source>
        <dbReference type="ARBA" id="ARBA00035100"/>
    </source>
</evidence>
<evidence type="ECO:0000256" key="6">
    <source>
        <dbReference type="ARBA" id="ARBA00022777"/>
    </source>
</evidence>
<evidence type="ECO:0000259" key="13">
    <source>
        <dbReference type="PROSITE" id="PS50894"/>
    </source>
</evidence>
<keyword evidence="17" id="KW-1185">Reference proteome</keyword>
<dbReference type="RefSeq" id="WP_074781149.1">
    <property type="nucleotide sequence ID" value="NZ_FOGN01000007.1"/>
</dbReference>
<accession>A0A1H9W612</accession>
<dbReference type="InterPro" id="IPR036641">
    <property type="entry name" value="HPT_dom_sf"/>
</dbReference>
<dbReference type="OrthoDB" id="9803176at2"/>
<evidence type="ECO:0000313" key="18">
    <source>
        <dbReference type="Proteomes" id="UP000186904"/>
    </source>
</evidence>
<evidence type="ECO:0000256" key="3">
    <source>
        <dbReference type="ARBA" id="ARBA00021495"/>
    </source>
</evidence>
<keyword evidence="10" id="KW-0175">Coiled coil</keyword>
<feature type="coiled-coil region" evidence="10">
    <location>
        <begin position="313"/>
        <end position="340"/>
    </location>
</feature>
<dbReference type="Pfam" id="PF01627">
    <property type="entry name" value="Hpt"/>
    <property type="match status" value="1"/>
</dbReference>
<dbReference type="Gene3D" id="3.30.450.20">
    <property type="entry name" value="PAS domain"/>
    <property type="match status" value="1"/>
</dbReference>
<keyword evidence="4 9" id="KW-0597">Phosphoprotein</keyword>
<evidence type="ECO:0000313" key="14">
    <source>
        <dbReference type="EMBL" id="SES29295.1"/>
    </source>
</evidence>
<dbReference type="GO" id="GO:0004673">
    <property type="term" value="F:protein histidine kinase activity"/>
    <property type="evidence" value="ECO:0007669"/>
    <property type="project" value="UniProtKB-EC"/>
</dbReference>
<reference evidence="17 18" key="1">
    <citation type="submission" date="2016-10" db="EMBL/GenBank/DDBJ databases">
        <authorList>
            <person name="de Groot N.N."/>
        </authorList>
    </citation>
    <scope>NUCLEOTIDE SEQUENCE [LARGE SCALE GENOMIC DNA]</scope>
    <source>
        <strain evidence="15 17">CGMCC 1.9095</strain>
        <strain evidence="14 18">DSM 22558</strain>
    </source>
</reference>
<evidence type="ECO:0000256" key="7">
    <source>
        <dbReference type="ARBA" id="ARBA00023012"/>
    </source>
</evidence>
<dbReference type="InterPro" id="IPR036890">
    <property type="entry name" value="HATPase_C_sf"/>
</dbReference>
<feature type="coiled-coil region" evidence="10">
    <location>
        <begin position="175"/>
        <end position="202"/>
    </location>
</feature>
<keyword evidence="5" id="KW-0808">Transferase</keyword>
<reference evidence="16 19" key="2">
    <citation type="submission" date="2019-04" db="EMBL/GenBank/DDBJ databases">
        <title>Crypto-aerobic microbial life in anoxic (sulfidic) marine sediments.</title>
        <authorList>
            <person name="Bhattacharya S."/>
            <person name="Roy C."/>
            <person name="Mondal N."/>
            <person name="Sarkar J."/>
            <person name="Mandal S."/>
            <person name="Rameez M.J."/>
            <person name="Ghosh W."/>
        </authorList>
    </citation>
    <scope>NUCLEOTIDE SEQUENCE [LARGE SCALE GENOMIC DNA]</scope>
    <source>
        <strain evidence="16 19">SBBB</strain>
    </source>
</reference>
<feature type="modified residue" description="Phosphohistidine" evidence="9">
    <location>
        <position position="386"/>
    </location>
</feature>
<evidence type="ECO:0000256" key="5">
    <source>
        <dbReference type="ARBA" id="ARBA00022679"/>
    </source>
</evidence>
<organism evidence="14 18">
    <name type="scientific">Halopseudomonas bauzanensis</name>
    <dbReference type="NCBI Taxonomy" id="653930"/>
    <lineage>
        <taxon>Bacteria</taxon>
        <taxon>Pseudomonadati</taxon>
        <taxon>Pseudomonadota</taxon>
        <taxon>Gammaproteobacteria</taxon>
        <taxon>Pseudomonadales</taxon>
        <taxon>Pseudomonadaceae</taxon>
        <taxon>Halopseudomonas</taxon>
    </lineage>
</organism>
<keyword evidence="6 14" id="KW-0418">Kinase</keyword>
<dbReference type="EMBL" id="FOUA01000007">
    <property type="protein sequence ID" value="SFM28865.1"/>
    <property type="molecule type" value="Genomic_DNA"/>
</dbReference>
<evidence type="ECO:0000256" key="11">
    <source>
        <dbReference type="SAM" id="MobiDB-lite"/>
    </source>
</evidence>
<evidence type="ECO:0000256" key="1">
    <source>
        <dbReference type="ARBA" id="ARBA00000085"/>
    </source>
</evidence>
<feature type="region of interest" description="Disordered" evidence="11">
    <location>
        <begin position="1"/>
        <end position="32"/>
    </location>
</feature>
<sequence length="688" mass="75320">MTPNTAALSSPHSLDSKTSGMTENTTEERRFYTPEDRLHQLRDYGTASIHRALETIRPVSIESDMLQVLEVFRGHQQEHFFPVLDLAGTPLGLIRERSLKSYVYSRYGMALLSNRGQPRQLDSFLTSCPSAEIDATIEQVLQAAHAVPGTEGVLITAGGRYIGFIRASALVEMAHEQQMEIIRQHNTELDQKNREIQAVLQNMRQGICTILPDLTLHTDFSAHLSSILEQEELAGAALMDTLFKHSELGPDALQQIEAALMAVLEQDAFMFDCNAHLLPTEVTVTLAGQRKILELHWNPMLNEQDEVSRLMLVVRDLSRMRELQQQADQQQHELQILSEILAAGESRFTAFMDASEQQLAVCRQLLDSTQDVIADEAQTILYRQLHTIKGNARTLGLMAVTDSLHDAEQVLQASRDSGADVSVSALQQALHQVSHDFSQYHLLYTSRLQGFGRDRDTQIVSNTLWQQLEQLASQRRDSELLALLQQASGSNLNAMLSALGESLSGIANELDKPAPQLIIGPALADCHLSNKQAQRLSDAMVHILRNCLDHGIEPAAERLAMGKPGAGTVHVDGGTDGKYITLRVSDDGRGLALQRLRSKAIGAGLLRDDEVVSDDEIAELMFHSGLSTAGQVSMVSGRGVGMDAVRSGLAEIGGSIDLVWAGAGNDVGYRPFSLVICLPEACGGLPVA</sequence>
<dbReference type="Proteomes" id="UP000186904">
    <property type="component" value="Unassembled WGS sequence"/>
</dbReference>